<dbReference type="GO" id="GO:0045842">
    <property type="term" value="P:positive regulation of mitotic metaphase/anaphase transition"/>
    <property type="evidence" value="ECO:0007669"/>
    <property type="project" value="TreeGrafter"/>
</dbReference>
<evidence type="ECO:0000256" key="2">
    <source>
        <dbReference type="ARBA" id="ARBA00016066"/>
    </source>
</evidence>
<evidence type="ECO:0000256" key="6">
    <source>
        <dbReference type="ARBA" id="ARBA00023306"/>
    </source>
</evidence>
<keyword evidence="6" id="KW-0131">Cell cycle</keyword>
<keyword evidence="3" id="KW-0132">Cell division</keyword>
<dbReference type="EMBL" id="CAVMBE010000002">
    <property type="protein sequence ID" value="CAK3780641.1"/>
    <property type="molecule type" value="Genomic_DNA"/>
</dbReference>
<evidence type="ECO:0000256" key="8">
    <source>
        <dbReference type="ARBA" id="ARBA00045696"/>
    </source>
</evidence>
<dbReference type="AlphaFoldDB" id="A0AAI8YPL4"/>
<evidence type="ECO:0000256" key="4">
    <source>
        <dbReference type="ARBA" id="ARBA00022776"/>
    </source>
</evidence>
<accession>A0AAI8YPL4</accession>
<gene>
    <name evidence="10" type="ORF">LECACI_7A000564</name>
</gene>
<dbReference type="SUPFAM" id="SSF48452">
    <property type="entry name" value="TPR-like"/>
    <property type="match status" value="1"/>
</dbReference>
<dbReference type="GO" id="GO:0070979">
    <property type="term" value="P:protein K11-linked ubiquitination"/>
    <property type="evidence" value="ECO:0007669"/>
    <property type="project" value="TreeGrafter"/>
</dbReference>
<evidence type="ECO:0000259" key="9">
    <source>
        <dbReference type="Pfam" id="PF12862"/>
    </source>
</evidence>
<comment type="caution">
    <text evidence="10">The sequence shown here is derived from an EMBL/GenBank/DDBJ whole genome shotgun (WGS) entry which is preliminary data.</text>
</comment>
<feature type="domain" description="Anaphase-promoting complex subunit 5" evidence="9">
    <location>
        <begin position="256"/>
        <end position="350"/>
    </location>
</feature>
<protein>
    <recommendedName>
        <fullName evidence="2">Anaphase-promoting complex subunit 5</fullName>
    </recommendedName>
    <alternativeName>
        <fullName evidence="7">Cyclosome subunit 5</fullName>
    </alternativeName>
</protein>
<dbReference type="InterPro" id="IPR011990">
    <property type="entry name" value="TPR-like_helical_dom_sf"/>
</dbReference>
<organism evidence="10 11">
    <name type="scientific">Lecanosticta acicola</name>
    <dbReference type="NCBI Taxonomy" id="111012"/>
    <lineage>
        <taxon>Eukaryota</taxon>
        <taxon>Fungi</taxon>
        <taxon>Dikarya</taxon>
        <taxon>Ascomycota</taxon>
        <taxon>Pezizomycotina</taxon>
        <taxon>Dothideomycetes</taxon>
        <taxon>Dothideomycetidae</taxon>
        <taxon>Mycosphaerellales</taxon>
        <taxon>Mycosphaerellaceae</taxon>
        <taxon>Lecanosticta</taxon>
    </lineage>
</organism>
<keyword evidence="11" id="KW-1185">Reference proteome</keyword>
<comment type="similarity">
    <text evidence="1">Belongs to the APC5 family.</text>
</comment>
<evidence type="ECO:0000313" key="11">
    <source>
        <dbReference type="Proteomes" id="UP001296104"/>
    </source>
</evidence>
<reference evidence="10" key="1">
    <citation type="submission" date="2023-11" db="EMBL/GenBank/DDBJ databases">
        <authorList>
            <person name="Alioto T."/>
            <person name="Alioto T."/>
            <person name="Gomez Garrido J."/>
        </authorList>
    </citation>
    <scope>NUCLEOTIDE SEQUENCE</scope>
</reference>
<evidence type="ECO:0000256" key="5">
    <source>
        <dbReference type="ARBA" id="ARBA00022786"/>
    </source>
</evidence>
<dbReference type="Proteomes" id="UP001296104">
    <property type="component" value="Unassembled WGS sequence"/>
</dbReference>
<name>A0AAI8YPL4_9PEZI</name>
<keyword evidence="4" id="KW-0498">Mitosis</keyword>
<dbReference type="InterPro" id="IPR026000">
    <property type="entry name" value="Apc5_dom"/>
</dbReference>
<evidence type="ECO:0000256" key="3">
    <source>
        <dbReference type="ARBA" id="ARBA00022618"/>
    </source>
</evidence>
<dbReference type="PANTHER" id="PTHR12830:SF9">
    <property type="entry name" value="ANAPHASE-PROMOTING COMPLEX SUBUNIT 5"/>
    <property type="match status" value="1"/>
</dbReference>
<evidence type="ECO:0000256" key="1">
    <source>
        <dbReference type="ARBA" id="ARBA00007450"/>
    </source>
</evidence>
<dbReference type="Pfam" id="PF12862">
    <property type="entry name" value="ANAPC5"/>
    <property type="match status" value="1"/>
</dbReference>
<dbReference type="GO" id="GO:0051301">
    <property type="term" value="P:cell division"/>
    <property type="evidence" value="ECO:0007669"/>
    <property type="project" value="UniProtKB-KW"/>
</dbReference>
<keyword evidence="5" id="KW-0833">Ubl conjugation pathway</keyword>
<evidence type="ECO:0000313" key="10">
    <source>
        <dbReference type="EMBL" id="CAK3780641.1"/>
    </source>
</evidence>
<dbReference type="InterPro" id="IPR037679">
    <property type="entry name" value="Apc5"/>
</dbReference>
<sequence>MPRFLTPARICLLVAIDIYGEEPPPTASAITLLDFISQHVISSAEQNVDDIQERRAFASGGMEFFEQCLRPLASSMPGRNLYDSLIYRIWQFNSVDSLHAFIEEVSLVRVRPSRDALIQPHPNAFTPASPLGQYVRRCWVEFTRLQFEDAQALWKMFTTYREPTKHDWTLKYPEDALKTEQDVNPVCTVPALPTRAGSEGVAQDGASAAVVDADILLHFAIQRLQKEGSRVPADVKLRIEQWIGDQLDSNTQSLHFFMAFFEHWRAGQYTMALENLHRYFDYSLAGKAATENMRVHYQYALLHLSVLHADFECWGESIDAMNECIATARENQDAACLNFALSWLLHLRHAHPSKRGNSFGTIAGVVGSGGSEHDEIAFLKQKAKDGKHWMLLSSTLLEEARLELYSGGNRNRAQEHILQSMYLNAHHDLRGLAPASLLLQSACYHRLGQTKSAVLDIELLNTVYLKQCPKGEYVRATCRLADLMARSGNFSRALKHIEGQIPAAKGLLKQEQRLKAFATLLQLKRSIQRNQFNVADAHLNQLRPFCSGSDPEMSFEVKVLEIEKLVRQERFLPALQKVRSPPKHSLGLRLIPQDIAHRIYFLLLKARIFAAGGQASKGFAIVLRATATAERQLLVTLFMEGVAVLSKVLIELSEFGAARDIVEAALPHAIESQNTELTARFYTLMGEACLGYAGHECPHDSNEQTLTLRRAQDLFENGRSLFQQTEDLTGMLHCLALKSQIATWTGDESSALQADEMYSQLLMVQSQAIP</sequence>
<evidence type="ECO:0000256" key="7">
    <source>
        <dbReference type="ARBA" id="ARBA00031069"/>
    </source>
</evidence>
<comment type="function">
    <text evidence="8">Component of the anaphase promoting complex/cyclosome (APC/C), a cell cycle-regulated E3 ubiquitin ligase that controls progression through mitosis and the G1 phase of the cell cycle. The APC/C complex acts by mediating ubiquitination and subsequent degradation of target proteins: it mainly mediates the formation of 'Lys-11'-linked polyubiquitin chains and, to a lower extent, the formation of 'Lys-48'- and 'Lys-63'-linked polyubiquitin chains. The APC/C complex catalyzes assembly of branched 'Lys-11'-/'Lys-48'-linked branched ubiquitin chains on target proteins.</text>
</comment>
<dbReference type="GO" id="GO:0031145">
    <property type="term" value="P:anaphase-promoting complex-dependent catabolic process"/>
    <property type="evidence" value="ECO:0007669"/>
    <property type="project" value="TreeGrafter"/>
</dbReference>
<dbReference type="GO" id="GO:0005680">
    <property type="term" value="C:anaphase-promoting complex"/>
    <property type="evidence" value="ECO:0007669"/>
    <property type="project" value="InterPro"/>
</dbReference>
<dbReference type="PANTHER" id="PTHR12830">
    <property type="entry name" value="ANAPHASE-PROMOTING COMPLEX SUBUNIT 5"/>
    <property type="match status" value="1"/>
</dbReference>
<proteinExistence type="inferred from homology"/>